<evidence type="ECO:0000256" key="1">
    <source>
        <dbReference type="ARBA" id="ARBA00005709"/>
    </source>
</evidence>
<evidence type="ECO:0000256" key="2">
    <source>
        <dbReference type="ARBA" id="ARBA00020110"/>
    </source>
</evidence>
<dbReference type="PANTHER" id="PTHR42792:SF2">
    <property type="entry name" value="FLAGELLIN"/>
    <property type="match status" value="1"/>
</dbReference>
<proteinExistence type="inferred from homology"/>
<reference evidence="7 8" key="1">
    <citation type="submission" date="2020-04" db="EMBL/GenBank/DDBJ databases">
        <title>Antimicrobial susceptibility and clonality of vaginal-derived multi-drug resistant Mobiluncus isolates in China.</title>
        <authorList>
            <person name="Zhang X."/>
        </authorList>
    </citation>
    <scope>NUCLEOTIDE SEQUENCE [LARGE SCALE GENOMIC DNA]</scope>
    <source>
        <strain evidence="7 8">12</strain>
    </source>
</reference>
<comment type="similarity">
    <text evidence="1 4">Belongs to the bacterial flagellin family.</text>
</comment>
<dbReference type="InterPro" id="IPR001029">
    <property type="entry name" value="Flagellin_N"/>
</dbReference>
<gene>
    <name evidence="7" type="ORF">HHJ77_11635</name>
</gene>
<keyword evidence="7" id="KW-0282">Flagellum</keyword>
<dbReference type="Gene3D" id="6.10.10.10">
    <property type="entry name" value="Flagellar export chaperone, C-terminal domain"/>
    <property type="match status" value="1"/>
</dbReference>
<dbReference type="InterPro" id="IPR001492">
    <property type="entry name" value="Flagellin"/>
</dbReference>
<evidence type="ECO:0000259" key="5">
    <source>
        <dbReference type="Pfam" id="PF00669"/>
    </source>
</evidence>
<dbReference type="InterPro" id="IPR042187">
    <property type="entry name" value="Flagellin_C_sub2"/>
</dbReference>
<keyword evidence="3 4" id="KW-0975">Bacterial flagellum</keyword>
<comment type="subcellular location">
    <subcellularLocation>
        <location evidence="4">Secreted</location>
    </subcellularLocation>
    <subcellularLocation>
        <location evidence="4">Bacterial flagellum</location>
    </subcellularLocation>
</comment>
<organism evidence="7 8">
    <name type="scientific">Mobiluncus mulieris</name>
    <dbReference type="NCBI Taxonomy" id="2052"/>
    <lineage>
        <taxon>Bacteria</taxon>
        <taxon>Bacillati</taxon>
        <taxon>Actinomycetota</taxon>
        <taxon>Actinomycetes</taxon>
        <taxon>Actinomycetales</taxon>
        <taxon>Actinomycetaceae</taxon>
        <taxon>Mobiluncus</taxon>
    </lineage>
</organism>
<dbReference type="Gene3D" id="1.20.1330.10">
    <property type="entry name" value="f41 fragment of flagellin, N-terminal domain"/>
    <property type="match status" value="1"/>
</dbReference>
<keyword evidence="7" id="KW-0966">Cell projection</keyword>
<feature type="non-terminal residue" evidence="7">
    <location>
        <position position="1"/>
    </location>
</feature>
<sequence>LAVQGANDSNSPEARNNVHTELVQLRDELQRIGHVTNFNGRKLLDGTASGNNALNFQVGANGTVDDRIKVDLKDADVTAISQFSGEKKATLATKITNKTAFAVSKVDGKPNVYALDLGGKTINFSLAKGETLSKGLVEAKITAALKESSIDGFVYTGANNIVSGAIDDGKFKAAALAGKHFNLTIGDTTVQADMSEVEKKHPGATATHIADVLNEKLAENKLDYKIGYDEANKTFKVTAGEDATKRVAVTLTTDAEGIKVGTAENQKTLLSGALGSTGGSGYKLEVDAGGTKVSISRADGGKLDEARAHSITLLGKTPGTGDTDLGWDIEGKEENKTVTYNDLDVSSHDAAQNLIKVLDRKIQSVSTARANIGAIQNRFEHTITNLNVAVENLAASESRIRDTDMAQEMMQFTRNQILSQAGTSMLAQANQVPQGVLSLLR</sequence>
<dbReference type="Proteomes" id="UP000575397">
    <property type="component" value="Unassembled WGS sequence"/>
</dbReference>
<dbReference type="GO" id="GO:0005576">
    <property type="term" value="C:extracellular region"/>
    <property type="evidence" value="ECO:0007669"/>
    <property type="project" value="UniProtKB-SubCell"/>
</dbReference>
<keyword evidence="4" id="KW-0964">Secreted</keyword>
<dbReference type="SUPFAM" id="SSF64518">
    <property type="entry name" value="Phase 1 flagellin"/>
    <property type="match status" value="1"/>
</dbReference>
<feature type="domain" description="Flagellin N-terminal" evidence="5">
    <location>
        <begin position="1"/>
        <end position="47"/>
    </location>
</feature>
<evidence type="ECO:0000256" key="3">
    <source>
        <dbReference type="ARBA" id="ARBA00023143"/>
    </source>
</evidence>
<dbReference type="Pfam" id="PF00669">
    <property type="entry name" value="Flagellin_N"/>
    <property type="match status" value="1"/>
</dbReference>
<dbReference type="RefSeq" id="WP_169763354.1">
    <property type="nucleotide sequence ID" value="NZ_JABCUS010000060.1"/>
</dbReference>
<dbReference type="Pfam" id="PF00700">
    <property type="entry name" value="Flagellin_C"/>
    <property type="match status" value="1"/>
</dbReference>
<dbReference type="AlphaFoldDB" id="A0A7Y0YIY8"/>
<protein>
    <recommendedName>
        <fullName evidence="2 4">Flagellin</fullName>
    </recommendedName>
</protein>
<dbReference type="Gene3D" id="2.30.220.10">
    <property type="entry name" value="f41 fragment of flagellin, C-terminal domain"/>
    <property type="match status" value="1"/>
</dbReference>
<dbReference type="PANTHER" id="PTHR42792">
    <property type="entry name" value="FLAGELLIN"/>
    <property type="match status" value="1"/>
</dbReference>
<name>A0A7Y0YIY8_9ACTO</name>
<evidence type="ECO:0000313" key="8">
    <source>
        <dbReference type="Proteomes" id="UP000575397"/>
    </source>
</evidence>
<accession>A0A7Y0YIY8</accession>
<evidence type="ECO:0000313" key="7">
    <source>
        <dbReference type="EMBL" id="NMX04526.1"/>
    </source>
</evidence>
<dbReference type="GO" id="GO:0005198">
    <property type="term" value="F:structural molecule activity"/>
    <property type="evidence" value="ECO:0007669"/>
    <property type="project" value="UniProtKB-UniRule"/>
</dbReference>
<evidence type="ECO:0000259" key="6">
    <source>
        <dbReference type="Pfam" id="PF00700"/>
    </source>
</evidence>
<comment type="function">
    <text evidence="4">Flagellin is the subunit protein which polymerizes to form the filaments of bacterial flagella.</text>
</comment>
<dbReference type="InterPro" id="IPR046358">
    <property type="entry name" value="Flagellin_C"/>
</dbReference>
<evidence type="ECO:0000256" key="4">
    <source>
        <dbReference type="RuleBase" id="RU362073"/>
    </source>
</evidence>
<keyword evidence="7" id="KW-0969">Cilium</keyword>
<dbReference type="GO" id="GO:0009288">
    <property type="term" value="C:bacterial-type flagellum"/>
    <property type="evidence" value="ECO:0007669"/>
    <property type="project" value="UniProtKB-SubCell"/>
</dbReference>
<dbReference type="Gene3D" id="2.170.280.10">
    <property type="entry name" value="f41 fragment of flagellin, middle domain"/>
    <property type="match status" value="1"/>
</dbReference>
<feature type="domain" description="Flagellin C-terminal" evidence="6">
    <location>
        <begin position="355"/>
        <end position="440"/>
    </location>
</feature>
<dbReference type="EMBL" id="JABCUS010000060">
    <property type="protein sequence ID" value="NMX04526.1"/>
    <property type="molecule type" value="Genomic_DNA"/>
</dbReference>
<comment type="caution">
    <text evidence="7">The sequence shown here is derived from an EMBL/GenBank/DDBJ whole genome shotgun (WGS) entry which is preliminary data.</text>
</comment>